<feature type="chain" id="PRO_5007293895" evidence="1">
    <location>
        <begin position="19"/>
        <end position="98"/>
    </location>
</feature>
<name>A0A137NQD2_CONC2</name>
<protein>
    <submittedName>
        <fullName evidence="2">Uncharacterized protein</fullName>
    </submittedName>
</protein>
<dbReference type="EMBL" id="KQ965038">
    <property type="protein sequence ID" value="KXN64973.1"/>
    <property type="molecule type" value="Genomic_DNA"/>
</dbReference>
<evidence type="ECO:0000256" key="1">
    <source>
        <dbReference type="SAM" id="SignalP"/>
    </source>
</evidence>
<gene>
    <name evidence="2" type="ORF">CONCODRAFT_13615</name>
</gene>
<organism evidence="2 3">
    <name type="scientific">Conidiobolus coronatus (strain ATCC 28846 / CBS 209.66 / NRRL 28638)</name>
    <name type="common">Delacroixia coronata</name>
    <dbReference type="NCBI Taxonomy" id="796925"/>
    <lineage>
        <taxon>Eukaryota</taxon>
        <taxon>Fungi</taxon>
        <taxon>Fungi incertae sedis</taxon>
        <taxon>Zoopagomycota</taxon>
        <taxon>Entomophthoromycotina</taxon>
        <taxon>Entomophthoromycetes</taxon>
        <taxon>Entomophthorales</taxon>
        <taxon>Ancylistaceae</taxon>
        <taxon>Conidiobolus</taxon>
    </lineage>
</organism>
<dbReference type="OrthoDB" id="10013825at2759"/>
<dbReference type="AlphaFoldDB" id="A0A137NQD2"/>
<sequence>MNFNLFALFAAALVSAQGSTLQACNGDEWNSQLVNSYYVDKVEGFVTTENIFVKRSKLPAKHRVVGGKYAGDFQYIQDRLTINVDETNNFIKNFPNPK</sequence>
<reference evidence="2 3" key="1">
    <citation type="journal article" date="2015" name="Genome Biol. Evol.">
        <title>Phylogenomic analyses indicate that early fungi evolved digesting cell walls of algal ancestors of land plants.</title>
        <authorList>
            <person name="Chang Y."/>
            <person name="Wang S."/>
            <person name="Sekimoto S."/>
            <person name="Aerts A.L."/>
            <person name="Choi C."/>
            <person name="Clum A."/>
            <person name="LaButti K.M."/>
            <person name="Lindquist E.A."/>
            <person name="Yee Ngan C."/>
            <person name="Ohm R.A."/>
            <person name="Salamov A.A."/>
            <person name="Grigoriev I.V."/>
            <person name="Spatafora J.W."/>
            <person name="Berbee M.L."/>
        </authorList>
    </citation>
    <scope>NUCLEOTIDE SEQUENCE [LARGE SCALE GENOMIC DNA]</scope>
    <source>
        <strain evidence="2 3">NRRL 28638</strain>
    </source>
</reference>
<evidence type="ECO:0000313" key="2">
    <source>
        <dbReference type="EMBL" id="KXN64973.1"/>
    </source>
</evidence>
<feature type="signal peptide" evidence="1">
    <location>
        <begin position="1"/>
        <end position="18"/>
    </location>
</feature>
<accession>A0A137NQD2</accession>
<proteinExistence type="predicted"/>
<dbReference type="Proteomes" id="UP000070444">
    <property type="component" value="Unassembled WGS sequence"/>
</dbReference>
<keyword evidence="1" id="KW-0732">Signal</keyword>
<keyword evidence="3" id="KW-1185">Reference proteome</keyword>
<evidence type="ECO:0000313" key="3">
    <source>
        <dbReference type="Proteomes" id="UP000070444"/>
    </source>
</evidence>